<dbReference type="EMBL" id="CP158367">
    <property type="protein sequence ID" value="XBX74815.1"/>
    <property type="molecule type" value="Genomic_DNA"/>
</dbReference>
<sequence>MGKLSAMLLVSILVFSLGITEATGLGSMDFLNPDRETWEEKKENINKRLEKHLEEKEEKEEIIEYQVKSGDSISSIARENGIKPATILHNNKIENKHLIKPGQKLIFPTVDGFIYTVDDCVELEEIAESYNIDKDSIVKVNILESEKLEVGTKLILPDVTPSYTQLASRGGERATLTWPVTGAITSSYGYRMHPIRNVKSFHRGIDIGAKRGTPILAAASGEVVYSGYRSSYGNTVILKHGESFTLYAHAHKLKVEEGQWVEKGEVIATVGATGMATGPHLHFEVRIDENSADRTVDPKNFLP</sequence>
<dbReference type="AlphaFoldDB" id="A0AAU7VL55"/>
<feature type="domain" description="LysM" evidence="2">
    <location>
        <begin position="63"/>
        <end position="107"/>
    </location>
</feature>
<protein>
    <submittedName>
        <fullName evidence="3">M23 family metallopeptidase</fullName>
        <ecNumber evidence="3">3.4.24.-</ecNumber>
    </submittedName>
</protein>
<name>A0AAU7VL55_9FIRM</name>
<keyword evidence="1" id="KW-0175">Coiled coil</keyword>
<dbReference type="PANTHER" id="PTHR21666">
    <property type="entry name" value="PEPTIDASE-RELATED"/>
    <property type="match status" value="1"/>
</dbReference>
<evidence type="ECO:0000256" key="1">
    <source>
        <dbReference type="SAM" id="Coils"/>
    </source>
</evidence>
<dbReference type="PROSITE" id="PS51782">
    <property type="entry name" value="LYSM"/>
    <property type="match status" value="1"/>
</dbReference>
<dbReference type="CDD" id="cd00118">
    <property type="entry name" value="LysM"/>
    <property type="match status" value="1"/>
</dbReference>
<proteinExistence type="predicted"/>
<organism evidence="3">
    <name type="scientific">Proteinivorax tanatarense</name>
    <dbReference type="NCBI Taxonomy" id="1260629"/>
    <lineage>
        <taxon>Bacteria</taxon>
        <taxon>Bacillati</taxon>
        <taxon>Bacillota</taxon>
        <taxon>Clostridia</taxon>
        <taxon>Eubacteriales</taxon>
        <taxon>Proteinivoracaceae</taxon>
        <taxon>Proteinivorax</taxon>
    </lineage>
</organism>
<reference evidence="3" key="1">
    <citation type="journal article" date="2013" name="Extremophiles">
        <title>Proteinivorax tanatarense gen. nov., sp. nov., an anaerobic, haloalkaliphilic, proteolytic bacterium isolated from a decaying algal bloom, and proposal of Proteinivoraceae fam. nov.</title>
        <authorList>
            <person name="Kevbrin V."/>
            <person name="Boltyanskaya Y."/>
            <person name="Zhilina T."/>
            <person name="Kolganova T."/>
            <person name="Lavrentjeva E."/>
            <person name="Kuznetsov B."/>
        </authorList>
    </citation>
    <scope>NUCLEOTIDE SEQUENCE</scope>
    <source>
        <strain evidence="3">Z-910T</strain>
    </source>
</reference>
<reference evidence="3" key="2">
    <citation type="submission" date="2024-06" db="EMBL/GenBank/DDBJ databases">
        <authorList>
            <person name="Petrova K.O."/>
            <person name="Toshchakov S.V."/>
            <person name="Boltjanskaja Y.V."/>
            <person name="Kevbrin V."/>
        </authorList>
    </citation>
    <scope>NUCLEOTIDE SEQUENCE</scope>
    <source>
        <strain evidence="3">Z-910T</strain>
    </source>
</reference>
<dbReference type="SUPFAM" id="SSF51261">
    <property type="entry name" value="Duplicated hybrid motif"/>
    <property type="match status" value="1"/>
</dbReference>
<evidence type="ECO:0000313" key="3">
    <source>
        <dbReference type="EMBL" id="XBX74815.1"/>
    </source>
</evidence>
<dbReference type="GO" id="GO:0004222">
    <property type="term" value="F:metalloendopeptidase activity"/>
    <property type="evidence" value="ECO:0007669"/>
    <property type="project" value="TreeGrafter"/>
</dbReference>
<dbReference type="EC" id="3.4.24.-" evidence="3"/>
<feature type="coiled-coil region" evidence="1">
    <location>
        <begin position="35"/>
        <end position="66"/>
    </location>
</feature>
<dbReference type="Pfam" id="PF01476">
    <property type="entry name" value="LysM"/>
    <property type="match status" value="2"/>
</dbReference>
<dbReference type="InterPro" id="IPR018392">
    <property type="entry name" value="LysM"/>
</dbReference>
<dbReference type="SMART" id="SM00257">
    <property type="entry name" value="LysM"/>
    <property type="match status" value="2"/>
</dbReference>
<dbReference type="Gene3D" id="2.70.70.10">
    <property type="entry name" value="Glucose Permease (Domain IIA)"/>
    <property type="match status" value="1"/>
</dbReference>
<accession>A0AAU7VL55</accession>
<dbReference type="CDD" id="cd12797">
    <property type="entry name" value="M23_peptidase"/>
    <property type="match status" value="1"/>
</dbReference>
<dbReference type="Gene3D" id="3.10.350.10">
    <property type="entry name" value="LysM domain"/>
    <property type="match status" value="2"/>
</dbReference>
<keyword evidence="3" id="KW-0378">Hydrolase</keyword>
<dbReference type="InterPro" id="IPR011055">
    <property type="entry name" value="Dup_hybrid_motif"/>
</dbReference>
<dbReference type="RefSeq" id="WP_350343564.1">
    <property type="nucleotide sequence ID" value="NZ_CP158367.1"/>
</dbReference>
<evidence type="ECO:0000259" key="2">
    <source>
        <dbReference type="PROSITE" id="PS51782"/>
    </source>
</evidence>
<dbReference type="Pfam" id="PF01551">
    <property type="entry name" value="Peptidase_M23"/>
    <property type="match status" value="1"/>
</dbReference>
<dbReference type="PANTHER" id="PTHR21666:SF270">
    <property type="entry name" value="MUREIN HYDROLASE ACTIVATOR ENVC"/>
    <property type="match status" value="1"/>
</dbReference>
<dbReference type="InterPro" id="IPR036779">
    <property type="entry name" value="LysM_dom_sf"/>
</dbReference>
<gene>
    <name evidence="3" type="ORF">PRVXT_002874</name>
</gene>
<dbReference type="InterPro" id="IPR016047">
    <property type="entry name" value="M23ase_b-sheet_dom"/>
</dbReference>
<dbReference type="InterPro" id="IPR050570">
    <property type="entry name" value="Cell_wall_metabolism_enzyme"/>
</dbReference>